<dbReference type="Proteomes" id="UP001235269">
    <property type="component" value="Unassembled WGS sequence"/>
</dbReference>
<keyword evidence="6" id="KW-1185">Reference proteome</keyword>
<reference evidence="5 6" key="1">
    <citation type="submission" date="2023-07" db="EMBL/GenBank/DDBJ databases">
        <title>Genomic Encyclopedia of Type Strains, Phase IV (KMG-IV): sequencing the most valuable type-strain genomes for metagenomic binning, comparative biology and taxonomic classification.</title>
        <authorList>
            <person name="Goeker M."/>
        </authorList>
    </citation>
    <scope>NUCLEOTIDE SEQUENCE [LARGE SCALE GENOMIC DNA]</scope>
    <source>
        <strain evidence="5 6">DSM 100301</strain>
    </source>
</reference>
<proteinExistence type="predicted"/>
<dbReference type="SUPFAM" id="SSF103473">
    <property type="entry name" value="MFS general substrate transporter"/>
    <property type="match status" value="1"/>
</dbReference>
<feature type="transmembrane region" description="Helical" evidence="4">
    <location>
        <begin position="218"/>
        <end position="241"/>
    </location>
</feature>
<feature type="transmembrane region" description="Helical" evidence="4">
    <location>
        <begin position="373"/>
        <end position="395"/>
    </location>
</feature>
<sequence>MLAASIPLSRLRLLITLAVSQIFGWGLSFDLMGVFGRLMAHDLGMANELAFGGITVMMLIMGFSGPWSGRLIARHGASRILTCGSVTLGAGLVLLSQSTGPISFLGSWAVLGLGGTLGLSVPTYAAVVEREGADSKRLIGILMIFTGLSAAVCWPLAHAMEGWIGWRHSLLAGAALHLFVLAPLHRFGLPRANPAQSENNATSATAPLVLTASQEKRALLALTVISIGFSGLTFGLAPSLITLMQQSGADLSLAVQLASFRSVLGISARAMDVVAGKKASPLLSGFTGAGFMLLSLPILYFAQGSFLLMALFIGAYGIGSGLSAVSRTVLPLSFFSASRFAGISASLALPSNIANALSPVLITALLDYGGLPLVLSFALAVNLLVLAALFTLATLSRTSTALSN</sequence>
<dbReference type="Pfam" id="PF07690">
    <property type="entry name" value="MFS_1"/>
    <property type="match status" value="1"/>
</dbReference>
<feature type="transmembrane region" description="Helical" evidence="4">
    <location>
        <begin position="163"/>
        <end position="184"/>
    </location>
</feature>
<evidence type="ECO:0000313" key="6">
    <source>
        <dbReference type="Proteomes" id="UP001235269"/>
    </source>
</evidence>
<feature type="transmembrane region" description="Helical" evidence="4">
    <location>
        <begin position="306"/>
        <end position="325"/>
    </location>
</feature>
<dbReference type="Gene3D" id="1.20.1250.20">
    <property type="entry name" value="MFS general substrate transporter like domains"/>
    <property type="match status" value="1"/>
</dbReference>
<comment type="caution">
    <text evidence="5">The sequence shown here is derived from an EMBL/GenBank/DDBJ whole genome shotgun (WGS) entry which is preliminary data.</text>
</comment>
<dbReference type="InterPro" id="IPR036259">
    <property type="entry name" value="MFS_trans_sf"/>
</dbReference>
<dbReference type="RefSeq" id="WP_307156462.1">
    <property type="nucleotide sequence ID" value="NZ_JAUSWH010000001.1"/>
</dbReference>
<gene>
    <name evidence="5" type="ORF">QO005_000598</name>
</gene>
<keyword evidence="2 4" id="KW-1133">Transmembrane helix</keyword>
<dbReference type="EMBL" id="JAUSWH010000001">
    <property type="protein sequence ID" value="MDQ0454283.1"/>
    <property type="molecule type" value="Genomic_DNA"/>
</dbReference>
<organism evidence="5 6">
    <name type="scientific">Rhizobium paknamense</name>
    <dbReference type="NCBI Taxonomy" id="1206817"/>
    <lineage>
        <taxon>Bacteria</taxon>
        <taxon>Pseudomonadati</taxon>
        <taxon>Pseudomonadota</taxon>
        <taxon>Alphaproteobacteria</taxon>
        <taxon>Hyphomicrobiales</taxon>
        <taxon>Rhizobiaceae</taxon>
        <taxon>Rhizobium/Agrobacterium group</taxon>
        <taxon>Rhizobium</taxon>
    </lineage>
</organism>
<name>A0ABU0I9I1_9HYPH</name>
<evidence type="ECO:0000256" key="4">
    <source>
        <dbReference type="SAM" id="Phobius"/>
    </source>
</evidence>
<evidence type="ECO:0000256" key="3">
    <source>
        <dbReference type="ARBA" id="ARBA00023136"/>
    </source>
</evidence>
<evidence type="ECO:0000256" key="1">
    <source>
        <dbReference type="ARBA" id="ARBA00022692"/>
    </source>
</evidence>
<feature type="transmembrane region" description="Helical" evidence="4">
    <location>
        <begin position="282"/>
        <end position="300"/>
    </location>
</feature>
<feature type="transmembrane region" description="Helical" evidence="4">
    <location>
        <begin position="138"/>
        <end position="157"/>
    </location>
</feature>
<evidence type="ECO:0000256" key="2">
    <source>
        <dbReference type="ARBA" id="ARBA00022989"/>
    </source>
</evidence>
<evidence type="ECO:0000313" key="5">
    <source>
        <dbReference type="EMBL" id="MDQ0454283.1"/>
    </source>
</evidence>
<keyword evidence="3 4" id="KW-0472">Membrane</keyword>
<feature type="transmembrane region" description="Helical" evidence="4">
    <location>
        <begin position="105"/>
        <end position="126"/>
    </location>
</feature>
<feature type="transmembrane region" description="Helical" evidence="4">
    <location>
        <begin position="80"/>
        <end position="99"/>
    </location>
</feature>
<feature type="transmembrane region" description="Helical" evidence="4">
    <location>
        <begin position="12"/>
        <end position="29"/>
    </location>
</feature>
<protein>
    <submittedName>
        <fullName evidence="5">MFS family arabinose efflux permease</fullName>
    </submittedName>
</protein>
<accession>A0ABU0I9I1</accession>
<dbReference type="InterPro" id="IPR011701">
    <property type="entry name" value="MFS"/>
</dbReference>
<keyword evidence="1 4" id="KW-0812">Transmembrane</keyword>
<feature type="transmembrane region" description="Helical" evidence="4">
    <location>
        <begin position="49"/>
        <end position="68"/>
    </location>
</feature>